<dbReference type="PROSITE" id="PS50056">
    <property type="entry name" value="TYR_PHOSPHATASE_2"/>
    <property type="match status" value="1"/>
</dbReference>
<keyword evidence="3" id="KW-0378">Hydrolase</keyword>
<dbReference type="Proteomes" id="UP000297245">
    <property type="component" value="Unassembled WGS sequence"/>
</dbReference>
<name>A0A4S8M6I5_DENBC</name>
<dbReference type="InterPro" id="IPR020422">
    <property type="entry name" value="TYR_PHOSPHATASE_DUAL_dom"/>
</dbReference>
<dbReference type="EMBL" id="ML179147">
    <property type="protein sequence ID" value="THU97902.1"/>
    <property type="molecule type" value="Genomic_DNA"/>
</dbReference>
<feature type="domain" description="Rhodanese" evidence="8">
    <location>
        <begin position="112"/>
        <end position="242"/>
    </location>
</feature>
<comment type="similarity">
    <text evidence="1">Belongs to the protein-tyrosine phosphatase family. Non-receptor class dual specificity subfamily.</text>
</comment>
<reference evidence="9 10" key="1">
    <citation type="journal article" date="2019" name="Nat. Ecol. Evol.">
        <title>Megaphylogeny resolves global patterns of mushroom evolution.</title>
        <authorList>
            <person name="Varga T."/>
            <person name="Krizsan K."/>
            <person name="Foldi C."/>
            <person name="Dima B."/>
            <person name="Sanchez-Garcia M."/>
            <person name="Sanchez-Ramirez S."/>
            <person name="Szollosi G.J."/>
            <person name="Szarkandi J.G."/>
            <person name="Papp V."/>
            <person name="Albert L."/>
            <person name="Andreopoulos W."/>
            <person name="Angelini C."/>
            <person name="Antonin V."/>
            <person name="Barry K.W."/>
            <person name="Bougher N.L."/>
            <person name="Buchanan P."/>
            <person name="Buyck B."/>
            <person name="Bense V."/>
            <person name="Catcheside P."/>
            <person name="Chovatia M."/>
            <person name="Cooper J."/>
            <person name="Damon W."/>
            <person name="Desjardin D."/>
            <person name="Finy P."/>
            <person name="Geml J."/>
            <person name="Haridas S."/>
            <person name="Hughes K."/>
            <person name="Justo A."/>
            <person name="Karasinski D."/>
            <person name="Kautmanova I."/>
            <person name="Kiss B."/>
            <person name="Kocsube S."/>
            <person name="Kotiranta H."/>
            <person name="LaButti K.M."/>
            <person name="Lechner B.E."/>
            <person name="Liimatainen K."/>
            <person name="Lipzen A."/>
            <person name="Lukacs Z."/>
            <person name="Mihaltcheva S."/>
            <person name="Morgado L.N."/>
            <person name="Niskanen T."/>
            <person name="Noordeloos M.E."/>
            <person name="Ohm R.A."/>
            <person name="Ortiz-Santana B."/>
            <person name="Ovrebo C."/>
            <person name="Racz N."/>
            <person name="Riley R."/>
            <person name="Savchenko A."/>
            <person name="Shiryaev A."/>
            <person name="Soop K."/>
            <person name="Spirin V."/>
            <person name="Szebenyi C."/>
            <person name="Tomsovsky M."/>
            <person name="Tulloss R.E."/>
            <person name="Uehling J."/>
            <person name="Grigoriev I.V."/>
            <person name="Vagvolgyi C."/>
            <person name="Papp T."/>
            <person name="Martin F.M."/>
            <person name="Miettinen O."/>
            <person name="Hibbett D.S."/>
            <person name="Nagy L.G."/>
        </authorList>
    </citation>
    <scope>NUCLEOTIDE SEQUENCE [LARGE SCALE GENOMIC DNA]</scope>
    <source>
        <strain evidence="9 10">CBS 962.96</strain>
    </source>
</reference>
<dbReference type="PANTHER" id="PTHR10159">
    <property type="entry name" value="DUAL SPECIFICITY PROTEIN PHOSPHATASE"/>
    <property type="match status" value="1"/>
</dbReference>
<feature type="compositionally biased region" description="Pro residues" evidence="5">
    <location>
        <begin position="1"/>
        <end position="10"/>
    </location>
</feature>
<dbReference type="SUPFAM" id="SSF52821">
    <property type="entry name" value="Rhodanese/Cell cycle control phosphatase"/>
    <property type="match status" value="1"/>
</dbReference>
<dbReference type="FunFam" id="3.90.190.10:FF:000120">
    <property type="entry name" value="MAP kinase phosphatase, putative"/>
    <property type="match status" value="1"/>
</dbReference>
<protein>
    <recommendedName>
        <fullName evidence="2">protein-tyrosine-phosphatase</fullName>
        <ecNumber evidence="2">3.1.3.48</ecNumber>
    </recommendedName>
</protein>
<dbReference type="OrthoDB" id="273181at2759"/>
<keyword evidence="10" id="KW-1185">Reference proteome</keyword>
<organism evidence="9 10">
    <name type="scientific">Dendrothele bispora (strain CBS 962.96)</name>
    <dbReference type="NCBI Taxonomy" id="1314807"/>
    <lineage>
        <taxon>Eukaryota</taxon>
        <taxon>Fungi</taxon>
        <taxon>Dikarya</taxon>
        <taxon>Basidiomycota</taxon>
        <taxon>Agaricomycotina</taxon>
        <taxon>Agaricomycetes</taxon>
        <taxon>Agaricomycetidae</taxon>
        <taxon>Agaricales</taxon>
        <taxon>Agaricales incertae sedis</taxon>
        <taxon>Dendrothele</taxon>
    </lineage>
</organism>
<dbReference type="GO" id="GO:0043409">
    <property type="term" value="P:negative regulation of MAPK cascade"/>
    <property type="evidence" value="ECO:0007669"/>
    <property type="project" value="TreeGrafter"/>
</dbReference>
<keyword evidence="4" id="KW-0904">Protein phosphatase</keyword>
<feature type="compositionally biased region" description="Acidic residues" evidence="5">
    <location>
        <begin position="18"/>
        <end position="28"/>
    </location>
</feature>
<dbReference type="GO" id="GO:0004725">
    <property type="term" value="F:protein tyrosine phosphatase activity"/>
    <property type="evidence" value="ECO:0007669"/>
    <property type="project" value="UniProtKB-EC"/>
</dbReference>
<evidence type="ECO:0000256" key="4">
    <source>
        <dbReference type="ARBA" id="ARBA00022912"/>
    </source>
</evidence>
<sequence length="743" mass="80843">MKGRHPPLPPLHVVRNDVDDDNELDLDSDGDHSPLFADDLASDLAALRKSVQNNLRLRPIRSSGALNSKVQAEREDPSPSVYFTPREDISFARFQHLPRPISPQSLYTQLLAAKRPLLIDTRPHAAHQAFHIKYSLNIAIPSLILKRGRKPGGQAFSSLDALRQFVTTDSGKHAWDNLMSPGGPWDGDIVVYDEDMDEKDKNNMTITSWALLPILQSLLDYGSADYLLGGISMAGHHPDLEKLIVSGQEEPSVAQKPGGGLFQLDTQQLFRPKVEIDQTSSATSTSRPPLSPLPVMPAAISAHSPRSPSTVIDATPSPPPSQVSFRRPPPPVSKRPSAPNLRLKSATLAVPPLSINTWNGSNTLHPPSPSHLNLTHSNHSPPGSARWLPTSPINHHPSSPNRDSIGTAYYTPPHTPGTPKSSHPDGYSSLPYLRPNPRDQLYADLPPSPSTAQDPYPTFTISTILPGFLFLGPEPTSWEHVDELKSLGVKRIVNLAAECGPDDWGLGLDRYSDSRGSFEKYVKIAMRDTVEEEGVAKGVKQVCEILDDARLHSAPTYVHCKAGKSRSVTAVMAYLIHANHWTLSRAYAFVLDRRKGISPNIGFVSELMNFEEQELGGKSVGVHISRGGQGGGAQPSAPLHTDGETGGRDAGYSVAAGNRRGHIRESLPPTFVHTHSIGSPSLGGPNAESGERMRVMGDLGQEMEIKDSSGRYRHARRAPVDETTLQPMRRVSKAGLESGEWDG</sequence>
<evidence type="ECO:0000259" key="6">
    <source>
        <dbReference type="PROSITE" id="PS50054"/>
    </source>
</evidence>
<feature type="compositionally biased region" description="Pro residues" evidence="5">
    <location>
        <begin position="316"/>
        <end position="333"/>
    </location>
</feature>
<feature type="region of interest" description="Disordered" evidence="5">
    <location>
        <begin position="276"/>
        <end position="343"/>
    </location>
</feature>
<dbReference type="InterPro" id="IPR000340">
    <property type="entry name" value="Dual-sp_phosphatase_cat-dom"/>
</dbReference>
<feature type="region of interest" description="Disordered" evidence="5">
    <location>
        <begin position="1"/>
        <end position="30"/>
    </location>
</feature>
<dbReference type="PANTHER" id="PTHR10159:SF530">
    <property type="entry name" value="DUAL SPECIFICITY PROTEIN PHOSPHATASE DDB_G0271350-RELATED"/>
    <property type="match status" value="1"/>
</dbReference>
<dbReference type="CDD" id="cd14498">
    <property type="entry name" value="DSP"/>
    <property type="match status" value="1"/>
</dbReference>
<feature type="domain" description="Tyrosine specific protein phosphatases" evidence="7">
    <location>
        <begin position="536"/>
        <end position="597"/>
    </location>
</feature>
<feature type="compositionally biased region" description="Low complexity" evidence="5">
    <location>
        <begin position="279"/>
        <end position="288"/>
    </location>
</feature>
<feature type="region of interest" description="Disordered" evidence="5">
    <location>
        <begin position="626"/>
        <end position="647"/>
    </location>
</feature>
<gene>
    <name evidence="9" type="ORF">K435DRAFT_753552</name>
</gene>
<dbReference type="Gene3D" id="3.90.190.10">
    <property type="entry name" value="Protein tyrosine phosphatase superfamily"/>
    <property type="match status" value="1"/>
</dbReference>
<dbReference type="InterPro" id="IPR000387">
    <property type="entry name" value="Tyr_Pase_dom"/>
</dbReference>
<evidence type="ECO:0000256" key="2">
    <source>
        <dbReference type="ARBA" id="ARBA00013064"/>
    </source>
</evidence>
<dbReference type="GO" id="GO:0005737">
    <property type="term" value="C:cytoplasm"/>
    <property type="evidence" value="ECO:0007669"/>
    <property type="project" value="TreeGrafter"/>
</dbReference>
<dbReference type="Gene3D" id="3.40.250.10">
    <property type="entry name" value="Rhodanese-like domain"/>
    <property type="match status" value="1"/>
</dbReference>
<evidence type="ECO:0000256" key="1">
    <source>
        <dbReference type="ARBA" id="ARBA00008601"/>
    </source>
</evidence>
<dbReference type="SUPFAM" id="SSF52799">
    <property type="entry name" value="(Phosphotyrosine protein) phosphatases II"/>
    <property type="match status" value="1"/>
</dbReference>
<dbReference type="PROSITE" id="PS50206">
    <property type="entry name" value="RHODANESE_3"/>
    <property type="match status" value="1"/>
</dbReference>
<dbReference type="SMART" id="SM00195">
    <property type="entry name" value="DSPc"/>
    <property type="match status" value="1"/>
</dbReference>
<evidence type="ECO:0000256" key="3">
    <source>
        <dbReference type="ARBA" id="ARBA00022801"/>
    </source>
</evidence>
<evidence type="ECO:0000313" key="9">
    <source>
        <dbReference type="EMBL" id="THU97902.1"/>
    </source>
</evidence>
<feature type="compositionally biased region" description="Polar residues" evidence="5">
    <location>
        <begin position="361"/>
        <end position="381"/>
    </location>
</feature>
<evidence type="ECO:0000313" key="10">
    <source>
        <dbReference type="Proteomes" id="UP000297245"/>
    </source>
</evidence>
<accession>A0A4S8M6I5</accession>
<dbReference type="InterPro" id="IPR001763">
    <property type="entry name" value="Rhodanese-like_dom"/>
</dbReference>
<evidence type="ECO:0000259" key="7">
    <source>
        <dbReference type="PROSITE" id="PS50056"/>
    </source>
</evidence>
<evidence type="ECO:0000256" key="5">
    <source>
        <dbReference type="SAM" id="MobiDB-lite"/>
    </source>
</evidence>
<dbReference type="InterPro" id="IPR029021">
    <property type="entry name" value="Prot-tyrosine_phosphatase-like"/>
</dbReference>
<dbReference type="PROSITE" id="PS50054">
    <property type="entry name" value="TYR_PHOSPHATASE_DUAL"/>
    <property type="match status" value="1"/>
</dbReference>
<feature type="domain" description="Tyrosine-protein phosphatase" evidence="6">
    <location>
        <begin position="460"/>
        <end position="616"/>
    </location>
</feature>
<dbReference type="AlphaFoldDB" id="A0A4S8M6I5"/>
<proteinExistence type="inferred from homology"/>
<dbReference type="InterPro" id="IPR036873">
    <property type="entry name" value="Rhodanese-like_dom_sf"/>
</dbReference>
<evidence type="ECO:0000259" key="8">
    <source>
        <dbReference type="PROSITE" id="PS50206"/>
    </source>
</evidence>
<feature type="region of interest" description="Disordered" evidence="5">
    <location>
        <begin position="361"/>
        <end position="440"/>
    </location>
</feature>
<dbReference type="Pfam" id="PF00782">
    <property type="entry name" value="DSPc"/>
    <property type="match status" value="1"/>
</dbReference>
<feature type="compositionally biased region" description="Polar residues" evidence="5">
    <location>
        <begin position="391"/>
        <end position="404"/>
    </location>
</feature>
<dbReference type="EC" id="3.1.3.48" evidence="2"/>